<accession>A0ABN3ICV2</accession>
<dbReference type="RefSeq" id="WP_344631361.1">
    <property type="nucleotide sequence ID" value="NZ_BAAATJ010000011.1"/>
</dbReference>
<proteinExistence type="inferred from homology"/>
<sequence>MDLGLGGRRALVTGASSGLGKEIARVLAAEGASVVVHGRDEARTEAVAESIRDGGGDATAAIGDLATDAGADAVRDAVDASGAPVDILVNNAGSYDITLGWDTTSPEAWAEIYNVNVISGVRMIRRFVPGMRERGWGRVIQIGSLVGRLPVAGYPHYVAASAARSALARSLARELRHTGVTSNAIAAGGFVTPPVESMLFEAGRQYGWGDTVEEIEPKAIAAFGPNDVGRLGRPRECADLVAFLASPCSGYLTGAVLPLDGGA</sequence>
<dbReference type="Pfam" id="PF00106">
    <property type="entry name" value="adh_short"/>
    <property type="match status" value="1"/>
</dbReference>
<dbReference type="PANTHER" id="PTHR42879">
    <property type="entry name" value="3-OXOACYL-(ACYL-CARRIER-PROTEIN) REDUCTASE"/>
    <property type="match status" value="1"/>
</dbReference>
<comment type="similarity">
    <text evidence="1 2">Belongs to the short-chain dehydrogenases/reductases (SDR) family.</text>
</comment>
<evidence type="ECO:0000313" key="3">
    <source>
        <dbReference type="EMBL" id="GAA2400133.1"/>
    </source>
</evidence>
<name>A0ABN3ICV2_9ACTN</name>
<organism evidence="3 4">
    <name type="scientific">Streptomyces glaucosporus</name>
    <dbReference type="NCBI Taxonomy" id="284044"/>
    <lineage>
        <taxon>Bacteria</taxon>
        <taxon>Bacillati</taxon>
        <taxon>Actinomycetota</taxon>
        <taxon>Actinomycetes</taxon>
        <taxon>Kitasatosporales</taxon>
        <taxon>Streptomycetaceae</taxon>
        <taxon>Streptomyces</taxon>
    </lineage>
</organism>
<evidence type="ECO:0000256" key="1">
    <source>
        <dbReference type="ARBA" id="ARBA00006484"/>
    </source>
</evidence>
<dbReference type="InterPro" id="IPR050259">
    <property type="entry name" value="SDR"/>
</dbReference>
<reference evidence="3 4" key="1">
    <citation type="journal article" date="2019" name="Int. J. Syst. Evol. Microbiol.">
        <title>The Global Catalogue of Microorganisms (GCM) 10K type strain sequencing project: providing services to taxonomists for standard genome sequencing and annotation.</title>
        <authorList>
            <consortium name="The Broad Institute Genomics Platform"/>
            <consortium name="The Broad Institute Genome Sequencing Center for Infectious Disease"/>
            <person name="Wu L."/>
            <person name="Ma J."/>
        </authorList>
    </citation>
    <scope>NUCLEOTIDE SEQUENCE [LARGE SCALE GENOMIC DNA]</scope>
    <source>
        <strain evidence="3 4">JCM 6921</strain>
    </source>
</reference>
<protein>
    <submittedName>
        <fullName evidence="3">SDR family NAD(P)-dependent oxidoreductase</fullName>
    </submittedName>
</protein>
<keyword evidence="4" id="KW-1185">Reference proteome</keyword>
<dbReference type="InterPro" id="IPR002347">
    <property type="entry name" value="SDR_fam"/>
</dbReference>
<gene>
    <name evidence="3" type="ORF">GCM10010420_28490</name>
</gene>
<dbReference type="InterPro" id="IPR036291">
    <property type="entry name" value="NAD(P)-bd_dom_sf"/>
</dbReference>
<evidence type="ECO:0000313" key="4">
    <source>
        <dbReference type="Proteomes" id="UP001500058"/>
    </source>
</evidence>
<dbReference type="SUPFAM" id="SSF51735">
    <property type="entry name" value="NAD(P)-binding Rossmann-fold domains"/>
    <property type="match status" value="1"/>
</dbReference>
<dbReference type="EMBL" id="BAAATJ010000011">
    <property type="protein sequence ID" value="GAA2400133.1"/>
    <property type="molecule type" value="Genomic_DNA"/>
</dbReference>
<dbReference type="Gene3D" id="3.40.50.720">
    <property type="entry name" value="NAD(P)-binding Rossmann-like Domain"/>
    <property type="match status" value="1"/>
</dbReference>
<dbReference type="Proteomes" id="UP001500058">
    <property type="component" value="Unassembled WGS sequence"/>
</dbReference>
<evidence type="ECO:0000256" key="2">
    <source>
        <dbReference type="RuleBase" id="RU000363"/>
    </source>
</evidence>
<dbReference type="PRINTS" id="PR00080">
    <property type="entry name" value="SDRFAMILY"/>
</dbReference>
<comment type="caution">
    <text evidence="3">The sequence shown here is derived from an EMBL/GenBank/DDBJ whole genome shotgun (WGS) entry which is preliminary data.</text>
</comment>
<dbReference type="PRINTS" id="PR00081">
    <property type="entry name" value="GDHRDH"/>
</dbReference>